<dbReference type="EMBL" id="BAABME010001478">
    <property type="protein sequence ID" value="GAA0149834.1"/>
    <property type="molecule type" value="Genomic_DNA"/>
</dbReference>
<dbReference type="GO" id="GO:0046982">
    <property type="term" value="F:protein heterodimerization activity"/>
    <property type="evidence" value="ECO:0007669"/>
    <property type="project" value="InterPro"/>
</dbReference>
<dbReference type="InterPro" id="IPR006565">
    <property type="entry name" value="BTP"/>
</dbReference>
<dbReference type="Pfam" id="PF07524">
    <property type="entry name" value="Bromo_TP"/>
    <property type="match status" value="1"/>
</dbReference>
<dbReference type="InterPro" id="IPR019473">
    <property type="entry name" value="TFIID_su8_C"/>
</dbReference>
<sequence>MIDGGQTDKLFESGNAIEVVSTAVASSVNADSGRSKASENDFGRSVSRIAMAQICESVGFEGFNESALESLADIAVRYLFDLGKMSKFYANLAGRTDSNVFDIIQGLEDLGLGPGFSGGSEVNQCSTSSGVIREIIGFVDSSEEIPFAQPVPSFPVVKHQVGIPSFMQMGETPEVKHVPAWLPAFPDAHTYRRTPVWNERMTDPREDMIELARQRRKAERSLLSLQKRLVGNDAEEPVEGSEKGNVNGVENPFIIKPLQAGEKQVTPPIPPANQDSQKKVSTLVLPPKSSGKEGNCENYSSLLDAFAPAIEAAKDVTSESSSRMEISELVKRPALCLEFNRGKKVLREPFDLRLQKKDAGRTASWFGRDDERDDKKRRAEYILRQALENQQDLGQL</sequence>
<evidence type="ECO:0000313" key="8">
    <source>
        <dbReference type="EMBL" id="GAA0149834.1"/>
    </source>
</evidence>
<evidence type="ECO:0000256" key="1">
    <source>
        <dbReference type="ARBA" id="ARBA00004123"/>
    </source>
</evidence>
<dbReference type="InterPro" id="IPR037818">
    <property type="entry name" value="TAF8"/>
</dbReference>
<accession>A0AAV3PDU6</accession>
<keyword evidence="9" id="KW-1185">Reference proteome</keyword>
<feature type="domain" description="Bromodomain associated" evidence="7">
    <location>
        <begin position="40"/>
        <end position="116"/>
    </location>
</feature>
<comment type="similarity">
    <text evidence="2">Belongs to the TAF8 family.</text>
</comment>
<dbReference type="Gene3D" id="1.10.20.10">
    <property type="entry name" value="Histone, subunit A"/>
    <property type="match status" value="1"/>
</dbReference>
<dbReference type="CDD" id="cd00076">
    <property type="entry name" value="HFD_SF"/>
    <property type="match status" value="1"/>
</dbReference>
<organism evidence="8 9">
    <name type="scientific">Lithospermum erythrorhizon</name>
    <name type="common">Purple gromwell</name>
    <name type="synonym">Lithospermum officinale var. erythrorhizon</name>
    <dbReference type="NCBI Taxonomy" id="34254"/>
    <lineage>
        <taxon>Eukaryota</taxon>
        <taxon>Viridiplantae</taxon>
        <taxon>Streptophyta</taxon>
        <taxon>Embryophyta</taxon>
        <taxon>Tracheophyta</taxon>
        <taxon>Spermatophyta</taxon>
        <taxon>Magnoliopsida</taxon>
        <taxon>eudicotyledons</taxon>
        <taxon>Gunneridae</taxon>
        <taxon>Pentapetalae</taxon>
        <taxon>asterids</taxon>
        <taxon>lamiids</taxon>
        <taxon>Boraginales</taxon>
        <taxon>Boraginaceae</taxon>
        <taxon>Boraginoideae</taxon>
        <taxon>Lithospermeae</taxon>
        <taxon>Lithospermum</taxon>
    </lineage>
</organism>
<dbReference type="InterPro" id="IPR009072">
    <property type="entry name" value="Histone-fold"/>
</dbReference>
<dbReference type="PANTHER" id="PTHR46338:SF1">
    <property type="entry name" value="TRANSCRIPTION INITIATION FACTOR TFIID SUBUNIT 8"/>
    <property type="match status" value="1"/>
</dbReference>
<dbReference type="AlphaFoldDB" id="A0AAV3PDU6"/>
<dbReference type="Pfam" id="PF10406">
    <property type="entry name" value="TAF8_C"/>
    <property type="match status" value="1"/>
</dbReference>
<proteinExistence type="inferred from homology"/>
<protein>
    <recommendedName>
        <fullName evidence="3">Transcription initiation factor TFIID subunit 8</fullName>
    </recommendedName>
</protein>
<comment type="caution">
    <text evidence="8">The sequence shown here is derived from an EMBL/GenBank/DDBJ whole genome shotgun (WGS) entry which is preliminary data.</text>
</comment>
<dbReference type="Proteomes" id="UP001454036">
    <property type="component" value="Unassembled WGS sequence"/>
</dbReference>
<evidence type="ECO:0000256" key="2">
    <source>
        <dbReference type="ARBA" id="ARBA00008767"/>
    </source>
</evidence>
<reference evidence="8 9" key="1">
    <citation type="submission" date="2024-01" db="EMBL/GenBank/DDBJ databases">
        <title>The complete chloroplast genome sequence of Lithospermum erythrorhizon: insights into the phylogenetic relationship among Boraginaceae species and the maternal lineages of purple gromwells.</title>
        <authorList>
            <person name="Okada T."/>
            <person name="Watanabe K."/>
        </authorList>
    </citation>
    <scope>NUCLEOTIDE SEQUENCE [LARGE SCALE GENOMIC DNA]</scope>
</reference>
<name>A0AAV3PDU6_LITER</name>
<dbReference type="CDD" id="cd08049">
    <property type="entry name" value="TAF8"/>
    <property type="match status" value="1"/>
</dbReference>
<evidence type="ECO:0000256" key="6">
    <source>
        <dbReference type="ARBA" id="ARBA00023242"/>
    </source>
</evidence>
<keyword evidence="6" id="KW-0539">Nucleus</keyword>
<keyword evidence="5" id="KW-0804">Transcription</keyword>
<evidence type="ECO:0000256" key="3">
    <source>
        <dbReference type="ARBA" id="ARBA00017307"/>
    </source>
</evidence>
<evidence type="ECO:0000256" key="5">
    <source>
        <dbReference type="ARBA" id="ARBA00023163"/>
    </source>
</evidence>
<evidence type="ECO:0000256" key="4">
    <source>
        <dbReference type="ARBA" id="ARBA00023015"/>
    </source>
</evidence>
<dbReference type="SMART" id="SM00576">
    <property type="entry name" value="BTP"/>
    <property type="match status" value="1"/>
</dbReference>
<keyword evidence="4" id="KW-0805">Transcription regulation</keyword>
<evidence type="ECO:0000313" key="9">
    <source>
        <dbReference type="Proteomes" id="UP001454036"/>
    </source>
</evidence>
<dbReference type="GO" id="GO:0005669">
    <property type="term" value="C:transcription factor TFIID complex"/>
    <property type="evidence" value="ECO:0007669"/>
    <property type="project" value="InterPro"/>
</dbReference>
<evidence type="ECO:0000259" key="7">
    <source>
        <dbReference type="SMART" id="SM00576"/>
    </source>
</evidence>
<comment type="subcellular location">
    <subcellularLocation>
        <location evidence="1">Nucleus</location>
    </subcellularLocation>
</comment>
<dbReference type="PANTHER" id="PTHR46338">
    <property type="entry name" value="TRANSCRIPTION INITIATION FACTOR TFIID SUBUNIT 8"/>
    <property type="match status" value="1"/>
</dbReference>
<gene>
    <name evidence="8" type="ORF">LIER_08913</name>
</gene>